<dbReference type="SUPFAM" id="SSF49373">
    <property type="entry name" value="Invasin/intimin cell-adhesion fragments"/>
    <property type="match status" value="1"/>
</dbReference>
<dbReference type="Pfam" id="PF08310">
    <property type="entry name" value="LGFP"/>
    <property type="match status" value="1"/>
</dbReference>
<evidence type="ECO:0000256" key="1">
    <source>
        <dbReference type="ARBA" id="ARBA00010116"/>
    </source>
</evidence>
<dbReference type="eggNOG" id="COG5492">
    <property type="taxonomic scope" value="Bacteria"/>
</dbReference>
<keyword evidence="3" id="KW-0843">Virulence</keyword>
<protein>
    <recommendedName>
        <fullName evidence="2">Intimin</fullName>
    </recommendedName>
    <alternativeName>
        <fullName evidence="5">Attaching and effacing protein</fullName>
    </alternativeName>
</protein>
<accession>Q01Q36</accession>
<feature type="domain" description="BIG2" evidence="6">
    <location>
        <begin position="235"/>
        <end position="314"/>
    </location>
</feature>
<evidence type="ECO:0000256" key="4">
    <source>
        <dbReference type="ARBA" id="ARBA00023157"/>
    </source>
</evidence>
<sequence length="1627" mass="164669">MGGLTESLERASICRPQLHFDRRVCTVLRYRIPVRLIRSTTLFFRLLLLCLAAGALHGQVLVTLSTTSNSMTAGQAATLTAVVTAPSGNTGVVWSYSPHVGTLGVGNNLDGSSVTSTNNYVAPATITVRQTVTITATSVQGGKSFSVQIQLNPTGITVTPATASVAGGGSQQFSATGGSGNYVWSISPQTGSIDQNGVYLAPTTVTNSGTVTVTATSVEDPTTFGTAKITLSATAGITVTISPSSATLSPGQAQQFIATVSNAPTNAVIWSISPTTTGSIDQTGLYTSPSNITVSTKVTVTATAAADSSKTASATVTISPVVDVGAGAPTPTMQNQFITSFFRGGFNQLVTLPPKANVKRLGTTGYVQEFNGVVAGTTLALATLSPSATTDTVNSTGGVVQLQPDLYAYYTTVGAATAGLPLYDTLACPIIDQTNSCTYDIFDKSYALFAYRVALFSGQNFTVRNVTGNAAIQFYTEWTARGGISGIGRPVDVETAVTATVIAPATAGTTATMQAFSNGAIFSITSGINKNAYFSVLQPIYGLYVTSNGPNGSLGLPTSQEFVLSNGDHRQTFEGGVLQYTPGGGGPVIRPPVSSILISGTVPGATLNLTLGQTVTLTATPMSPAGVSLTDRPVSWSTTNSRVITIAATNGTAVLKAVGGGAASVTAASEGVASQKINVIVVAPCCQVGDGAPPSVQQSFRDALTRNKISVQPPIPSPATRVGNGYIQMVQSSDADPVTYLLAESDKVGTAYVLGGAVLAAWQALGGVSGTLGYPVSDLSAGGTQRFENSAALAGSPVRMVSGSILTKWALIGYETGAAGVPVNDAAAYSTFGANTGMAQGFANGAIYAATGGPRNGQAYFVTGLILARYNALGGAVGDYGMPVGDEFVTAGVHQQNFEGGNFTWSAGDAAAKEHPAAKVPGLIVSPGSVSAGSQARLAIVGFPTNSTIRVSITGQPDFTVTTANGAYSWDMFFPLTSKSGSLAIHAADSKSNTADGTLTVRGFTDNRLPVVKVQGDNQTGPPGALLPVSLRVALRDAGGNPVVGAPVTFEASSGAQLSAPAVTTDANGQAETFVRLQTTEGVALVRADAPAVASGPVTFGLRSAASSLSNFPKAVQSGDAKLGNGTATIAQKGALVTAVSSMLRYHQNRGELGTPNGSADAGSLNQFLTNYCPTDSKGKQTCDGYLSNADSGEQVVNLWRAAEFTGSTDVEVAAPGIAAIADMVAQGSPVLLSLGLSLNGAAAGGHYVVATGIAGDGGVVIQDPSPLFARTSLGDYLTGFSAAGGAWKADLRGVARFALRGQQSTRFLVAALSQPAVLMQTLSTAIMSAAGACGTAIEMLDSVDASGAPPAGGPLVSRLTVCDGGQPAYQLQVGAAQPFRAQLSDLAPGGSVMDLSGSSPATYKISRPQFYLAVGPQDVSFAASAVVNGATFQPGIAPGGVVSIFGAGLYGPGKATTVDMDGTPLRLLLATSPFQINAEIPLGMAPGVHSIRVQSAYGSAQQSVMVSAVAPGIFLLGNPPIGAITNTNYSLIGPANPLPRGQSLVIYATGLGAVTQSGAYSLTKSPVTVVLNGTELATSFAGLAPNYIGLYQVNVLIPASLPPGLGIPLMLKVGGQVSNVVPVSVQ</sequence>
<dbReference type="InterPro" id="IPR013207">
    <property type="entry name" value="LGFP"/>
</dbReference>
<dbReference type="Pfam" id="PF02369">
    <property type="entry name" value="Big_1"/>
    <property type="match status" value="1"/>
</dbReference>
<dbReference type="SMART" id="SM00635">
    <property type="entry name" value="BID_2"/>
    <property type="match status" value="3"/>
</dbReference>
<dbReference type="InParanoid" id="Q01Q36"/>
<feature type="domain" description="BIG2" evidence="6">
    <location>
        <begin position="596"/>
        <end position="679"/>
    </location>
</feature>
<reference evidence="7" key="1">
    <citation type="submission" date="2006-10" db="EMBL/GenBank/DDBJ databases">
        <title>Complete sequence of Solibacter usitatus Ellin6076.</title>
        <authorList>
            <consortium name="US DOE Joint Genome Institute"/>
            <person name="Copeland A."/>
            <person name="Lucas S."/>
            <person name="Lapidus A."/>
            <person name="Barry K."/>
            <person name="Detter J.C."/>
            <person name="Glavina del Rio T."/>
            <person name="Hammon N."/>
            <person name="Israni S."/>
            <person name="Dalin E."/>
            <person name="Tice H."/>
            <person name="Pitluck S."/>
            <person name="Thompson L.S."/>
            <person name="Brettin T."/>
            <person name="Bruce D."/>
            <person name="Han C."/>
            <person name="Tapia R."/>
            <person name="Gilna P."/>
            <person name="Schmutz J."/>
            <person name="Larimer F."/>
            <person name="Land M."/>
            <person name="Hauser L."/>
            <person name="Kyrpides N."/>
            <person name="Mikhailova N."/>
            <person name="Janssen P.H."/>
            <person name="Kuske C.R."/>
            <person name="Richardson P."/>
        </authorList>
    </citation>
    <scope>NUCLEOTIDE SEQUENCE</scope>
    <source>
        <strain evidence="7">Ellin6076</strain>
    </source>
</reference>
<dbReference type="Gene3D" id="2.60.40.10">
    <property type="entry name" value="Immunoglobulins"/>
    <property type="match status" value="1"/>
</dbReference>
<evidence type="ECO:0000313" key="7">
    <source>
        <dbReference type="EMBL" id="ABJ88234.1"/>
    </source>
</evidence>
<dbReference type="Gene3D" id="2.60.40.1080">
    <property type="match status" value="2"/>
</dbReference>
<dbReference type="InterPro" id="IPR017803">
    <property type="entry name" value="CHP03437_C"/>
</dbReference>
<evidence type="ECO:0000256" key="5">
    <source>
        <dbReference type="ARBA" id="ARBA00029955"/>
    </source>
</evidence>
<evidence type="ECO:0000259" key="6">
    <source>
        <dbReference type="SMART" id="SM00635"/>
    </source>
</evidence>
<dbReference type="InterPro" id="IPR003344">
    <property type="entry name" value="Big_1_dom"/>
</dbReference>
<dbReference type="KEGG" id="sus:Acid_7323"/>
<dbReference type="InterPro" id="IPR003343">
    <property type="entry name" value="Big_2"/>
</dbReference>
<gene>
    <name evidence="7" type="ordered locus">Acid_7323</name>
</gene>
<dbReference type="NCBIfam" id="TIGR03437">
    <property type="entry name" value="Soli_cterm"/>
    <property type="match status" value="1"/>
</dbReference>
<proteinExistence type="inferred from homology"/>
<organism evidence="7">
    <name type="scientific">Solibacter usitatus (strain Ellin6076)</name>
    <dbReference type="NCBI Taxonomy" id="234267"/>
    <lineage>
        <taxon>Bacteria</taxon>
        <taxon>Pseudomonadati</taxon>
        <taxon>Acidobacteriota</taxon>
        <taxon>Terriglobia</taxon>
        <taxon>Bryobacterales</taxon>
        <taxon>Solibacteraceae</taxon>
        <taxon>Candidatus Solibacter</taxon>
    </lineage>
</organism>
<evidence type="ECO:0000256" key="3">
    <source>
        <dbReference type="ARBA" id="ARBA00023026"/>
    </source>
</evidence>
<dbReference type="Pfam" id="PF26182">
    <property type="entry name" value="Ig_NUP210_5th"/>
    <property type="match status" value="1"/>
</dbReference>
<dbReference type="HOGENOM" id="CLU_243303_0_0_0"/>
<keyword evidence="4" id="KW-1015">Disulfide bond</keyword>
<feature type="domain" description="BIG2" evidence="6">
    <location>
        <begin position="152"/>
        <end position="227"/>
    </location>
</feature>
<comment type="similarity">
    <text evidence="1">Belongs to the intimin/invasin family.</text>
</comment>
<evidence type="ECO:0000256" key="2">
    <source>
        <dbReference type="ARBA" id="ARBA00017346"/>
    </source>
</evidence>
<dbReference type="EMBL" id="CP000473">
    <property type="protein sequence ID" value="ABJ88234.1"/>
    <property type="molecule type" value="Genomic_DNA"/>
</dbReference>
<dbReference type="InterPro" id="IPR013783">
    <property type="entry name" value="Ig-like_fold"/>
</dbReference>
<dbReference type="eggNOG" id="COG5479">
    <property type="taxonomic scope" value="Bacteria"/>
</dbReference>
<dbReference type="STRING" id="234267.Acid_7323"/>
<dbReference type="InterPro" id="IPR008964">
    <property type="entry name" value="Invasin/intimin_cell_adhesion"/>
</dbReference>
<name>Q01Q36_SOLUE</name>